<comment type="caution">
    <text evidence="4">The sequence shown here is derived from an EMBL/GenBank/DDBJ whole genome shotgun (WGS) entry which is preliminary data.</text>
</comment>
<dbReference type="InterPro" id="IPR011098">
    <property type="entry name" value="G5_dom"/>
</dbReference>
<evidence type="ECO:0000313" key="4">
    <source>
        <dbReference type="EMBL" id="TCL61211.1"/>
    </source>
</evidence>
<dbReference type="SMART" id="SM00257">
    <property type="entry name" value="LysM"/>
    <property type="match status" value="1"/>
</dbReference>
<dbReference type="SUPFAM" id="SSF54106">
    <property type="entry name" value="LysM domain"/>
    <property type="match status" value="1"/>
</dbReference>
<dbReference type="InterPro" id="IPR016047">
    <property type="entry name" value="M23ase_b-sheet_dom"/>
</dbReference>
<accession>A0A4R1R6K6</accession>
<gene>
    <name evidence="4" type="ORF">EDD76_101308</name>
</gene>
<dbReference type="GO" id="GO:0004222">
    <property type="term" value="F:metalloendopeptidase activity"/>
    <property type="evidence" value="ECO:0007669"/>
    <property type="project" value="TreeGrafter"/>
</dbReference>
<dbReference type="Proteomes" id="UP000295718">
    <property type="component" value="Unassembled WGS sequence"/>
</dbReference>
<proteinExistence type="predicted"/>
<evidence type="ECO:0000259" key="3">
    <source>
        <dbReference type="PROSITE" id="PS51782"/>
    </source>
</evidence>
<dbReference type="InterPro" id="IPR036779">
    <property type="entry name" value="LysM_dom_sf"/>
</dbReference>
<organism evidence="4 5">
    <name type="scientific">Kineothrix alysoides</name>
    <dbReference type="NCBI Taxonomy" id="1469948"/>
    <lineage>
        <taxon>Bacteria</taxon>
        <taxon>Bacillati</taxon>
        <taxon>Bacillota</taxon>
        <taxon>Clostridia</taxon>
        <taxon>Lachnospirales</taxon>
        <taxon>Lachnospiraceae</taxon>
        <taxon>Kineothrix</taxon>
    </lineage>
</organism>
<dbReference type="Gene3D" id="3.10.350.10">
    <property type="entry name" value="LysM domain"/>
    <property type="match status" value="1"/>
</dbReference>
<dbReference type="Pfam" id="PF01476">
    <property type="entry name" value="LysM"/>
    <property type="match status" value="1"/>
</dbReference>
<feature type="domain" description="G5" evidence="2">
    <location>
        <begin position="316"/>
        <end position="397"/>
    </location>
</feature>
<evidence type="ECO:0000259" key="2">
    <source>
        <dbReference type="PROSITE" id="PS51109"/>
    </source>
</evidence>
<evidence type="ECO:0000313" key="5">
    <source>
        <dbReference type="Proteomes" id="UP000295718"/>
    </source>
</evidence>
<dbReference type="Gene3D" id="2.70.70.10">
    <property type="entry name" value="Glucose Permease (Domain IIA)"/>
    <property type="match status" value="1"/>
</dbReference>
<keyword evidence="1" id="KW-0732">Signal</keyword>
<dbReference type="CDD" id="cd00118">
    <property type="entry name" value="LysM"/>
    <property type="match status" value="1"/>
</dbReference>
<keyword evidence="4" id="KW-0378">Hydrolase</keyword>
<dbReference type="Pfam" id="PF07501">
    <property type="entry name" value="G5"/>
    <property type="match status" value="1"/>
</dbReference>
<keyword evidence="5" id="KW-1185">Reference proteome</keyword>
<dbReference type="PANTHER" id="PTHR21666">
    <property type="entry name" value="PEPTIDASE-RELATED"/>
    <property type="match status" value="1"/>
</dbReference>
<dbReference type="OrthoDB" id="9809488at2"/>
<dbReference type="AlphaFoldDB" id="A0A4R1R6K6"/>
<dbReference type="CDD" id="cd12797">
    <property type="entry name" value="M23_peptidase"/>
    <property type="match status" value="1"/>
</dbReference>
<dbReference type="RefSeq" id="WP_031391140.1">
    <property type="nucleotide sequence ID" value="NZ_JPNB01000002.1"/>
</dbReference>
<dbReference type="PROSITE" id="PS51109">
    <property type="entry name" value="G5"/>
    <property type="match status" value="1"/>
</dbReference>
<dbReference type="SMART" id="SM01208">
    <property type="entry name" value="G5"/>
    <property type="match status" value="1"/>
</dbReference>
<dbReference type="PANTHER" id="PTHR21666:SF270">
    <property type="entry name" value="MUREIN HYDROLASE ACTIVATOR ENVC"/>
    <property type="match status" value="1"/>
</dbReference>
<name>A0A4R1R6K6_9FIRM</name>
<evidence type="ECO:0000256" key="1">
    <source>
        <dbReference type="ARBA" id="ARBA00022729"/>
    </source>
</evidence>
<dbReference type="EMBL" id="SLUO01000001">
    <property type="protein sequence ID" value="TCL61211.1"/>
    <property type="molecule type" value="Genomic_DNA"/>
</dbReference>
<dbReference type="Pfam" id="PF01551">
    <property type="entry name" value="Peptidase_M23"/>
    <property type="match status" value="1"/>
</dbReference>
<sequence>MKKITKYYKRLQIRSIKIAVLAVIASIFFMPSYTKIESTGDNMFTVFLNGTDVGKVGDRSVAEEALKEARKALAGDGEELVLIDSDLELSGEEVLWGHIDDKSVLVDNMEHVLGNNIKKTLHRSYTVKINEYTVNLASKEEVLQLLQASIDKYDSEDQYYVDLILDCSRELNVLTTSVVSKEQQQEEKAEQEVLASVGIYERLDEIFDAVEPAGEKDFSDYELGLMSLEFADSVEVVESYLSEDELMPLEQAIEEVTKDQEKNQIYEVVSGDTLSKIASENNLTIEKLIEMNDTIESETSTIRVGDEIIVTVPEPELSVERQEEVYYEEDYEAEIIYVDNDNWYTTESVTKQEPSAGHRKVVALVSYRNNAETAREIVKEEVTYQAIPKIVERGTKIPPTYIKPISGGRLSSGFGARSRPTKGASTYHKGIDWATPVGTAVMASSAGTVAKAGWGSGYGYVVYINHADGRQTRYGHLSKVLVSVGQTVSQGQKIALSGNTGVSSGPHVHFEILIGGSQVNPLKYLN</sequence>
<dbReference type="InterPro" id="IPR050570">
    <property type="entry name" value="Cell_wall_metabolism_enzyme"/>
</dbReference>
<dbReference type="InterPro" id="IPR011055">
    <property type="entry name" value="Dup_hybrid_motif"/>
</dbReference>
<dbReference type="STRING" id="1469948.GCA_000732725_02461"/>
<dbReference type="PROSITE" id="PS51782">
    <property type="entry name" value="LYSM"/>
    <property type="match status" value="1"/>
</dbReference>
<feature type="domain" description="LysM" evidence="3">
    <location>
        <begin position="264"/>
        <end position="310"/>
    </location>
</feature>
<protein>
    <submittedName>
        <fullName evidence="4">Murein DD-endopeptidase MepM/ murein hydrolase activator NlpD</fullName>
    </submittedName>
</protein>
<dbReference type="SUPFAM" id="SSF51261">
    <property type="entry name" value="Duplicated hybrid motif"/>
    <property type="match status" value="1"/>
</dbReference>
<reference evidence="4 5" key="1">
    <citation type="submission" date="2019-03" db="EMBL/GenBank/DDBJ databases">
        <title>Genomic Encyclopedia of Type Strains, Phase IV (KMG-IV): sequencing the most valuable type-strain genomes for metagenomic binning, comparative biology and taxonomic classification.</title>
        <authorList>
            <person name="Goeker M."/>
        </authorList>
    </citation>
    <scope>NUCLEOTIDE SEQUENCE [LARGE SCALE GENOMIC DNA]</scope>
    <source>
        <strain evidence="4 5">DSM 100556</strain>
    </source>
</reference>
<dbReference type="InterPro" id="IPR018392">
    <property type="entry name" value="LysM"/>
</dbReference>
<dbReference type="Gene3D" id="2.20.230.10">
    <property type="entry name" value="Resuscitation-promoting factor rpfb"/>
    <property type="match status" value="1"/>
</dbReference>